<keyword evidence="3" id="KW-1185">Reference proteome</keyword>
<dbReference type="EMBL" id="AYRZ02000012">
    <property type="protein sequence ID" value="PHT65525.1"/>
    <property type="molecule type" value="Genomic_DNA"/>
</dbReference>
<dbReference type="PANTHER" id="PTHR32246:SF69">
    <property type="entry name" value="CALCIUM-DEPENDENT LIPID-BINDING (CALB DOMAIN) FAMILY PROTEIN"/>
    <property type="match status" value="1"/>
</dbReference>
<sequence>MRSFANLRHTCDSSIHQASFQDRQCDGNPTWNDKFLFRVPPEFISCETSGVSIEIYAIGYIKDFLVGTVRLLIRNCPNQIMKFGTSPATPAFTAVQVWRSSGSRSSPGVLNIAASVYSSEDFLLLNGLSAISFLDLMQAEKQNGRWWPRQRRLRLSRVSEPSLSDESYDLSTDTESTTSSASSSLSSTTTMSTPLKDWNYLRTVAEMEDIGSIQEIHGEIKTSFKELQPMYLPHLQDISNSKGMSWEPTWKSTPLLDNFVRSFDLKVDDDVDKVAAKYGRDHHIFVNLKHELADFIWNIQKIHSIPDGFQENSLVEWEKLGEEGNTGNEWEDQKVGRRKDFLVRHVELAKHFIRTNIDPEWMVLCLLPVLPPELRPIY</sequence>
<dbReference type="AlphaFoldDB" id="A0A2G2Y6Z0"/>
<organism evidence="2 3">
    <name type="scientific">Capsicum annuum</name>
    <name type="common">Capsicum pepper</name>
    <dbReference type="NCBI Taxonomy" id="4072"/>
    <lineage>
        <taxon>Eukaryota</taxon>
        <taxon>Viridiplantae</taxon>
        <taxon>Streptophyta</taxon>
        <taxon>Embryophyta</taxon>
        <taxon>Tracheophyta</taxon>
        <taxon>Spermatophyta</taxon>
        <taxon>Magnoliopsida</taxon>
        <taxon>eudicotyledons</taxon>
        <taxon>Gunneridae</taxon>
        <taxon>Pentapetalae</taxon>
        <taxon>asterids</taxon>
        <taxon>lamiids</taxon>
        <taxon>Solanales</taxon>
        <taxon>Solanaceae</taxon>
        <taxon>Solanoideae</taxon>
        <taxon>Capsiceae</taxon>
        <taxon>Capsicum</taxon>
    </lineage>
</organism>
<accession>A0A2G2Y6Z0</accession>
<dbReference type="Proteomes" id="UP000222542">
    <property type="component" value="Unassembled WGS sequence"/>
</dbReference>
<dbReference type="InterPro" id="IPR035892">
    <property type="entry name" value="C2_domain_sf"/>
</dbReference>
<dbReference type="STRING" id="4072.A0A2G2Y6Z0"/>
<gene>
    <name evidence="2" type="ORF">T459_29950</name>
</gene>
<reference evidence="2 3" key="1">
    <citation type="journal article" date="2014" name="Nat. Genet.">
        <title>Genome sequence of the hot pepper provides insights into the evolution of pungency in Capsicum species.</title>
        <authorList>
            <person name="Kim S."/>
            <person name="Park M."/>
            <person name="Yeom S.I."/>
            <person name="Kim Y.M."/>
            <person name="Lee J.M."/>
            <person name="Lee H.A."/>
            <person name="Seo E."/>
            <person name="Choi J."/>
            <person name="Cheong K."/>
            <person name="Kim K.T."/>
            <person name="Jung K."/>
            <person name="Lee G.W."/>
            <person name="Oh S.K."/>
            <person name="Bae C."/>
            <person name="Kim S.B."/>
            <person name="Lee H.Y."/>
            <person name="Kim S.Y."/>
            <person name="Kim M.S."/>
            <person name="Kang B.C."/>
            <person name="Jo Y.D."/>
            <person name="Yang H.B."/>
            <person name="Jeong H.J."/>
            <person name="Kang W.H."/>
            <person name="Kwon J.K."/>
            <person name="Shin C."/>
            <person name="Lim J.Y."/>
            <person name="Park J.H."/>
            <person name="Huh J.H."/>
            <person name="Kim J.S."/>
            <person name="Kim B.D."/>
            <person name="Cohen O."/>
            <person name="Paran I."/>
            <person name="Suh M.C."/>
            <person name="Lee S.B."/>
            <person name="Kim Y.K."/>
            <person name="Shin Y."/>
            <person name="Noh S.J."/>
            <person name="Park J."/>
            <person name="Seo Y.S."/>
            <person name="Kwon S.Y."/>
            <person name="Kim H.A."/>
            <person name="Park J.M."/>
            <person name="Kim H.J."/>
            <person name="Choi S.B."/>
            <person name="Bosland P.W."/>
            <person name="Reeves G."/>
            <person name="Jo S.H."/>
            <person name="Lee B.W."/>
            <person name="Cho H.T."/>
            <person name="Choi H.S."/>
            <person name="Lee M.S."/>
            <person name="Yu Y."/>
            <person name="Do Choi Y."/>
            <person name="Park B.S."/>
            <person name="van Deynze A."/>
            <person name="Ashrafi H."/>
            <person name="Hill T."/>
            <person name="Kim W.T."/>
            <person name="Pai H.S."/>
            <person name="Ahn H.K."/>
            <person name="Yeam I."/>
            <person name="Giovannoni J.J."/>
            <person name="Rose J.K."/>
            <person name="Sorensen I."/>
            <person name="Lee S.J."/>
            <person name="Kim R.W."/>
            <person name="Choi I.Y."/>
            <person name="Choi B.S."/>
            <person name="Lim J.S."/>
            <person name="Lee Y.H."/>
            <person name="Choi D."/>
        </authorList>
    </citation>
    <scope>NUCLEOTIDE SEQUENCE [LARGE SCALE GENOMIC DNA]</scope>
    <source>
        <strain evidence="3">cv. CM334</strain>
    </source>
</reference>
<evidence type="ECO:0008006" key="4">
    <source>
        <dbReference type="Google" id="ProtNLM"/>
    </source>
</evidence>
<dbReference type="SUPFAM" id="SSF64484">
    <property type="entry name" value="beta and beta-prime subunits of DNA dependent RNA-polymerase"/>
    <property type="match status" value="1"/>
</dbReference>
<protein>
    <recommendedName>
        <fullName evidence="4">C2 domain-containing protein</fullName>
    </recommendedName>
</protein>
<proteinExistence type="predicted"/>
<evidence type="ECO:0000313" key="2">
    <source>
        <dbReference type="EMBL" id="PHT65525.1"/>
    </source>
</evidence>
<evidence type="ECO:0000256" key="1">
    <source>
        <dbReference type="SAM" id="MobiDB-lite"/>
    </source>
</evidence>
<comment type="caution">
    <text evidence="2">The sequence shown here is derived from an EMBL/GenBank/DDBJ whole genome shotgun (WGS) entry which is preliminary data.</text>
</comment>
<evidence type="ECO:0000313" key="3">
    <source>
        <dbReference type="Proteomes" id="UP000222542"/>
    </source>
</evidence>
<dbReference type="SUPFAM" id="SSF49562">
    <property type="entry name" value="C2 domain (Calcium/lipid-binding domain, CaLB)"/>
    <property type="match status" value="1"/>
</dbReference>
<feature type="region of interest" description="Disordered" evidence="1">
    <location>
        <begin position="164"/>
        <end position="191"/>
    </location>
</feature>
<name>A0A2G2Y6Z0_CAPAN</name>
<reference evidence="2 3" key="2">
    <citation type="journal article" date="2017" name="Genome Biol.">
        <title>New reference genome sequences of hot pepper reveal the massive evolution of plant disease-resistance genes by retroduplication.</title>
        <authorList>
            <person name="Kim S."/>
            <person name="Park J."/>
            <person name="Yeom S.I."/>
            <person name="Kim Y.M."/>
            <person name="Seo E."/>
            <person name="Kim K.T."/>
            <person name="Kim M.S."/>
            <person name="Lee J.M."/>
            <person name="Cheong K."/>
            <person name="Shin H.S."/>
            <person name="Kim S.B."/>
            <person name="Han K."/>
            <person name="Lee J."/>
            <person name="Park M."/>
            <person name="Lee H.A."/>
            <person name="Lee H.Y."/>
            <person name="Lee Y."/>
            <person name="Oh S."/>
            <person name="Lee J.H."/>
            <person name="Choi E."/>
            <person name="Choi E."/>
            <person name="Lee S.E."/>
            <person name="Jeon J."/>
            <person name="Kim H."/>
            <person name="Choi G."/>
            <person name="Song H."/>
            <person name="Lee J."/>
            <person name="Lee S.C."/>
            <person name="Kwon J.K."/>
            <person name="Lee H.Y."/>
            <person name="Koo N."/>
            <person name="Hong Y."/>
            <person name="Kim R.W."/>
            <person name="Kang W.H."/>
            <person name="Huh J.H."/>
            <person name="Kang B.C."/>
            <person name="Yang T.J."/>
            <person name="Lee Y.H."/>
            <person name="Bennetzen J.L."/>
            <person name="Choi D."/>
        </authorList>
    </citation>
    <scope>NUCLEOTIDE SEQUENCE [LARGE SCALE GENOMIC DNA]</scope>
    <source>
        <strain evidence="3">cv. CM334</strain>
    </source>
</reference>
<dbReference type="Gramene" id="PHT65525">
    <property type="protein sequence ID" value="PHT65525"/>
    <property type="gene ID" value="T459_29950"/>
</dbReference>
<dbReference type="PANTHER" id="PTHR32246">
    <property type="entry name" value="INGRESSION PROTEIN FIC1"/>
    <property type="match status" value="1"/>
</dbReference>